<dbReference type="PATRIC" id="fig|1409923.3.peg.3951"/>
<proteinExistence type="predicted"/>
<accession>A0A0J0ZPZ9</accession>
<dbReference type="AlphaFoldDB" id="A0A0J0ZPZ9"/>
<evidence type="ECO:0000313" key="1">
    <source>
        <dbReference type="EMBL" id="KLT84356.1"/>
    </source>
</evidence>
<name>A0A0J0ZPZ9_ACIBA</name>
<protein>
    <submittedName>
        <fullName evidence="1">Uncharacterized protein</fullName>
    </submittedName>
</protein>
<sequence length="49" mass="5838">MGKLIKNDPSFPIPIKEGRTRQAAVYFDTKQIEYWWQLKVEEVKLSNKI</sequence>
<gene>
    <name evidence="1" type="ORF">T630_2893</name>
</gene>
<dbReference type="Proteomes" id="UP000036122">
    <property type="component" value="Unassembled WGS sequence"/>
</dbReference>
<evidence type="ECO:0000313" key="2">
    <source>
        <dbReference type="Proteomes" id="UP000036122"/>
    </source>
</evidence>
<organism evidence="1 2">
    <name type="scientific">Acinetobacter baumannii MRSN 3527</name>
    <dbReference type="NCBI Taxonomy" id="1409923"/>
    <lineage>
        <taxon>Bacteria</taxon>
        <taxon>Pseudomonadati</taxon>
        <taxon>Pseudomonadota</taxon>
        <taxon>Gammaproteobacteria</taxon>
        <taxon>Moraxellales</taxon>
        <taxon>Moraxellaceae</taxon>
        <taxon>Acinetobacter</taxon>
        <taxon>Acinetobacter calcoaceticus/baumannii complex</taxon>
    </lineage>
</organism>
<dbReference type="EMBL" id="JPHZ01000035">
    <property type="protein sequence ID" value="KLT84356.1"/>
    <property type="molecule type" value="Genomic_DNA"/>
</dbReference>
<comment type="caution">
    <text evidence="1">The sequence shown here is derived from an EMBL/GenBank/DDBJ whole genome shotgun (WGS) entry which is preliminary data.</text>
</comment>
<reference evidence="1 2" key="1">
    <citation type="submission" date="2014-07" db="EMBL/GenBank/DDBJ databases">
        <authorList>
            <person name="Harkins D.M."/>
            <person name="Lesho E."/>
            <person name="Waterman P.E."/>
            <person name="Chan A."/>
            <person name="Fouts D.E."/>
        </authorList>
    </citation>
    <scope>NUCLEOTIDE SEQUENCE [LARGE SCALE GENOMIC DNA]</scope>
    <source>
        <strain evidence="1 2">MRSN 3527</strain>
    </source>
</reference>